<comment type="caution">
    <text evidence="7">The sequence shown here is derived from an EMBL/GenBank/DDBJ whole genome shotgun (WGS) entry which is preliminary data.</text>
</comment>
<reference evidence="7" key="2">
    <citation type="journal article" date="2023" name="IMA Fungus">
        <title>Comparative genomic study of the Penicillium genus elucidates a diverse pangenome and 15 lateral gene transfer events.</title>
        <authorList>
            <person name="Petersen C."/>
            <person name="Sorensen T."/>
            <person name="Nielsen M.R."/>
            <person name="Sondergaard T.E."/>
            <person name="Sorensen J.L."/>
            <person name="Fitzpatrick D.A."/>
            <person name="Frisvad J.C."/>
            <person name="Nielsen K.L."/>
        </authorList>
    </citation>
    <scope>NUCLEOTIDE SEQUENCE</scope>
    <source>
        <strain evidence="7">IBT 34128</strain>
    </source>
</reference>
<name>A0A9W9EN77_9EURO</name>
<keyword evidence="8" id="KW-1185">Reference proteome</keyword>
<evidence type="ECO:0000256" key="5">
    <source>
        <dbReference type="ARBA" id="ARBA00023242"/>
    </source>
</evidence>
<evidence type="ECO:0000256" key="3">
    <source>
        <dbReference type="ARBA" id="ARBA00023125"/>
    </source>
</evidence>
<dbReference type="Pfam" id="PF00319">
    <property type="entry name" value="SRF-TF"/>
    <property type="match status" value="1"/>
</dbReference>
<keyword evidence="2" id="KW-0805">Transcription regulation</keyword>
<keyword evidence="5" id="KW-0539">Nucleus</keyword>
<proteinExistence type="predicted"/>
<dbReference type="SUPFAM" id="SSF55455">
    <property type="entry name" value="SRF-like"/>
    <property type="match status" value="1"/>
</dbReference>
<evidence type="ECO:0000313" key="8">
    <source>
        <dbReference type="Proteomes" id="UP001141434"/>
    </source>
</evidence>
<evidence type="ECO:0000313" key="7">
    <source>
        <dbReference type="EMBL" id="KAJ5084789.1"/>
    </source>
</evidence>
<dbReference type="AlphaFoldDB" id="A0A9W9EN77"/>
<reference evidence="7" key="1">
    <citation type="submission" date="2022-11" db="EMBL/GenBank/DDBJ databases">
        <authorList>
            <person name="Petersen C."/>
        </authorList>
    </citation>
    <scope>NUCLEOTIDE SEQUENCE</scope>
    <source>
        <strain evidence="7">IBT 34128</strain>
    </source>
</reference>
<keyword evidence="4" id="KW-0804">Transcription</keyword>
<evidence type="ECO:0000256" key="2">
    <source>
        <dbReference type="ARBA" id="ARBA00023015"/>
    </source>
</evidence>
<dbReference type="GeneID" id="81399062"/>
<dbReference type="RefSeq" id="XP_056508186.1">
    <property type="nucleotide sequence ID" value="XM_056659893.1"/>
</dbReference>
<dbReference type="EMBL" id="JAPMSZ010000011">
    <property type="protein sequence ID" value="KAJ5084789.1"/>
    <property type="molecule type" value="Genomic_DNA"/>
</dbReference>
<evidence type="ECO:0000256" key="1">
    <source>
        <dbReference type="ARBA" id="ARBA00004123"/>
    </source>
</evidence>
<organism evidence="7 8">
    <name type="scientific">Penicillium alfredii</name>
    <dbReference type="NCBI Taxonomy" id="1506179"/>
    <lineage>
        <taxon>Eukaryota</taxon>
        <taxon>Fungi</taxon>
        <taxon>Dikarya</taxon>
        <taxon>Ascomycota</taxon>
        <taxon>Pezizomycotina</taxon>
        <taxon>Eurotiomycetes</taxon>
        <taxon>Eurotiomycetidae</taxon>
        <taxon>Eurotiales</taxon>
        <taxon>Aspergillaceae</taxon>
        <taxon>Penicillium</taxon>
    </lineage>
</organism>
<keyword evidence="3" id="KW-0238">DNA-binding</keyword>
<feature type="non-terminal residue" evidence="7">
    <location>
        <position position="1"/>
    </location>
</feature>
<dbReference type="InterPro" id="IPR002100">
    <property type="entry name" value="TF_MADSbox"/>
</dbReference>
<dbReference type="PROSITE" id="PS50066">
    <property type="entry name" value="MADS_BOX_2"/>
    <property type="match status" value="1"/>
</dbReference>
<dbReference type="Proteomes" id="UP001141434">
    <property type="component" value="Unassembled WGS sequence"/>
</dbReference>
<feature type="domain" description="MADS-box" evidence="6">
    <location>
        <begin position="1"/>
        <end position="54"/>
    </location>
</feature>
<dbReference type="GO" id="GO:0045944">
    <property type="term" value="P:positive regulation of transcription by RNA polymerase II"/>
    <property type="evidence" value="ECO:0007669"/>
    <property type="project" value="UniProtKB-ARBA"/>
</dbReference>
<evidence type="ECO:0000256" key="4">
    <source>
        <dbReference type="ARBA" id="ARBA00023163"/>
    </source>
</evidence>
<gene>
    <name evidence="7" type="ORF">NUU61_009368</name>
</gene>
<dbReference type="OrthoDB" id="4348334at2759"/>
<accession>A0A9W9EN77</accession>
<dbReference type="InterPro" id="IPR036879">
    <property type="entry name" value="TF_MADSbox_sf"/>
</dbReference>
<evidence type="ECO:0000259" key="6">
    <source>
        <dbReference type="PROSITE" id="PS50066"/>
    </source>
</evidence>
<dbReference type="GO" id="GO:0003677">
    <property type="term" value="F:DNA binding"/>
    <property type="evidence" value="ECO:0007669"/>
    <property type="project" value="UniProtKB-KW"/>
</dbReference>
<comment type="subcellular location">
    <subcellularLocation>
        <location evidence="1">Nucleus</location>
    </subcellularLocation>
</comment>
<sequence length="123" mass="14241">MGGPDPQRKERVKFQRRSQTLLAKSRELATLCGADVYLFINHPRDTFVYNSADDCSWPPPDEALEYHYPTLRREPSSVQSSRPDMDLHELKRLLKYFATRADLLRSLNKPSRTQQSSTSDITQ</sequence>
<dbReference type="GO" id="GO:0046983">
    <property type="term" value="F:protein dimerization activity"/>
    <property type="evidence" value="ECO:0007669"/>
    <property type="project" value="InterPro"/>
</dbReference>
<dbReference type="GO" id="GO:0005634">
    <property type="term" value="C:nucleus"/>
    <property type="evidence" value="ECO:0007669"/>
    <property type="project" value="UniProtKB-SubCell"/>
</dbReference>
<dbReference type="Gene3D" id="3.40.1810.10">
    <property type="entry name" value="Transcription factor, MADS-box"/>
    <property type="match status" value="1"/>
</dbReference>
<protein>
    <recommendedName>
        <fullName evidence="6">MADS-box domain-containing protein</fullName>
    </recommendedName>
</protein>